<feature type="DNA-binding region" description="H-T-H motif" evidence="4">
    <location>
        <begin position="261"/>
        <end position="280"/>
    </location>
</feature>
<dbReference type="Gene3D" id="1.10.357.10">
    <property type="entry name" value="Tetracycline Repressor, domain 2"/>
    <property type="match status" value="2"/>
</dbReference>
<dbReference type="RefSeq" id="WP_130110245.1">
    <property type="nucleotide sequence ID" value="NZ_CP035806.1"/>
</dbReference>
<dbReference type="InterPro" id="IPR050109">
    <property type="entry name" value="HTH-type_TetR-like_transc_reg"/>
</dbReference>
<dbReference type="PRINTS" id="PR00455">
    <property type="entry name" value="HTHTETR"/>
</dbReference>
<evidence type="ECO:0000259" key="6">
    <source>
        <dbReference type="PROSITE" id="PS50977"/>
    </source>
</evidence>
<feature type="domain" description="HTH tetR-type" evidence="6">
    <location>
        <begin position="18"/>
        <end position="78"/>
    </location>
</feature>
<dbReference type="InterPro" id="IPR001647">
    <property type="entry name" value="HTH_TetR"/>
</dbReference>
<dbReference type="OrthoDB" id="7505659at2"/>
<keyword evidence="8" id="KW-1185">Reference proteome</keyword>
<keyword evidence="2 4" id="KW-0238">DNA-binding</keyword>
<evidence type="ECO:0000313" key="7">
    <source>
        <dbReference type="EMBL" id="QBE49114.1"/>
    </source>
</evidence>
<evidence type="ECO:0000256" key="3">
    <source>
        <dbReference type="ARBA" id="ARBA00023163"/>
    </source>
</evidence>
<dbReference type="PROSITE" id="PS50977">
    <property type="entry name" value="HTH_TETR_2"/>
    <property type="match status" value="2"/>
</dbReference>
<proteinExistence type="predicted"/>
<reference evidence="7 8" key="1">
    <citation type="submission" date="2019-02" db="EMBL/GenBank/DDBJ databases">
        <authorList>
            <person name="Sun L."/>
            <person name="Pan D."/>
            <person name="Wu X."/>
        </authorList>
    </citation>
    <scope>NUCLEOTIDE SEQUENCE [LARGE SCALE GENOMIC DNA]</scope>
    <source>
        <strain evidence="7 8">JW-1</strain>
    </source>
</reference>
<feature type="DNA-binding region" description="H-T-H motif" evidence="4">
    <location>
        <begin position="41"/>
        <end position="60"/>
    </location>
</feature>
<protein>
    <submittedName>
        <fullName evidence="7">TetR/AcrR family transcriptional regulator</fullName>
    </submittedName>
</protein>
<dbReference type="AlphaFoldDB" id="A0A4P6KHS3"/>
<dbReference type="Proteomes" id="UP000289260">
    <property type="component" value="Chromosome"/>
</dbReference>
<keyword evidence="3" id="KW-0804">Transcription</keyword>
<feature type="region of interest" description="Disordered" evidence="5">
    <location>
        <begin position="203"/>
        <end position="239"/>
    </location>
</feature>
<evidence type="ECO:0000313" key="8">
    <source>
        <dbReference type="Proteomes" id="UP000289260"/>
    </source>
</evidence>
<feature type="domain" description="HTH tetR-type" evidence="6">
    <location>
        <begin position="238"/>
        <end position="298"/>
    </location>
</feature>
<evidence type="ECO:0000256" key="4">
    <source>
        <dbReference type="PROSITE-ProRule" id="PRU00335"/>
    </source>
</evidence>
<dbReference type="PANTHER" id="PTHR30055">
    <property type="entry name" value="HTH-TYPE TRANSCRIPTIONAL REGULATOR RUTR"/>
    <property type="match status" value="1"/>
</dbReference>
<dbReference type="InterPro" id="IPR036271">
    <property type="entry name" value="Tet_transcr_reg_TetR-rel_C_sf"/>
</dbReference>
<dbReference type="SUPFAM" id="SSF48498">
    <property type="entry name" value="Tetracyclin repressor-like, C-terminal domain"/>
    <property type="match status" value="2"/>
</dbReference>
<keyword evidence="1" id="KW-0805">Transcription regulation</keyword>
<organism evidence="7 8">
    <name type="scientific">Leucobacter triazinivorans</name>
    <dbReference type="NCBI Taxonomy" id="1784719"/>
    <lineage>
        <taxon>Bacteria</taxon>
        <taxon>Bacillati</taxon>
        <taxon>Actinomycetota</taxon>
        <taxon>Actinomycetes</taxon>
        <taxon>Micrococcales</taxon>
        <taxon>Microbacteriaceae</taxon>
        <taxon>Leucobacter</taxon>
    </lineage>
</organism>
<dbReference type="SUPFAM" id="SSF46689">
    <property type="entry name" value="Homeodomain-like"/>
    <property type="match status" value="2"/>
</dbReference>
<evidence type="ECO:0000256" key="5">
    <source>
        <dbReference type="SAM" id="MobiDB-lite"/>
    </source>
</evidence>
<evidence type="ECO:0000256" key="1">
    <source>
        <dbReference type="ARBA" id="ARBA00023015"/>
    </source>
</evidence>
<dbReference type="KEGG" id="ltr:EVS81_09870"/>
<evidence type="ECO:0000256" key="2">
    <source>
        <dbReference type="ARBA" id="ARBA00023125"/>
    </source>
</evidence>
<dbReference type="GO" id="GO:0000976">
    <property type="term" value="F:transcription cis-regulatory region binding"/>
    <property type="evidence" value="ECO:0007669"/>
    <property type="project" value="TreeGrafter"/>
</dbReference>
<accession>A0A4P6KHS3</accession>
<dbReference type="InterPro" id="IPR009057">
    <property type="entry name" value="Homeodomain-like_sf"/>
</dbReference>
<dbReference type="GO" id="GO:0003700">
    <property type="term" value="F:DNA-binding transcription factor activity"/>
    <property type="evidence" value="ECO:0007669"/>
    <property type="project" value="TreeGrafter"/>
</dbReference>
<dbReference type="EMBL" id="CP035806">
    <property type="protein sequence ID" value="QBE49114.1"/>
    <property type="molecule type" value="Genomic_DNA"/>
</dbReference>
<dbReference type="Pfam" id="PF00440">
    <property type="entry name" value="TetR_N"/>
    <property type="match status" value="2"/>
</dbReference>
<sequence length="433" mass="46437">MGGAQGTARSAARAASTERTRAAILSAARGLFVEQGYRATSLRDIAASAGISVAGLLRHFPTKDVLLIAVLDAIERGEAPELIDRLAQDRSGGLHYATIARWNATVPGYAALYAALTGEASTSTHPAHASMRSRYGSLRHRVACELREASRRGAVDAARDPDAEAVRLIAGWDGLQLLQQYLPRRVDVVERLEAHQVLLAAPPGSAARRGDRPTDPAPLPREPLRAEPASSGGYRPGRERRSRILADAMALFARDGYGDTSLREVADRVGVAKTTLLHHYPSKEALLGAVLVERDRAVQAAAAADDADRAAEAVRAIPRGAAANSVSEPGLIQVHAVLSCEAVPIGHPAHEYFVHRFESGLDYFRDLFAGARSDGELGVGRDPEHEAIWLVALWEGLQYQWLYDRGAVDVGAQLDAHLADVVPRPVDAFPALD</sequence>
<gene>
    <name evidence="7" type="ORF">EVS81_09870</name>
</gene>
<dbReference type="PANTHER" id="PTHR30055:SF234">
    <property type="entry name" value="HTH-TYPE TRANSCRIPTIONAL REGULATOR BETI"/>
    <property type="match status" value="1"/>
</dbReference>
<name>A0A4P6KHS3_9MICO</name>